<evidence type="ECO:0000256" key="2">
    <source>
        <dbReference type="ARBA" id="ARBA00022801"/>
    </source>
</evidence>
<keyword evidence="3 4" id="KW-0788">Thiol protease</keyword>
<dbReference type="InterPro" id="IPR004134">
    <property type="entry name" value="Peptidase_C1B"/>
</dbReference>
<evidence type="ECO:0000256" key="6">
    <source>
        <dbReference type="SAM" id="SignalP"/>
    </source>
</evidence>
<comment type="similarity">
    <text evidence="4">Belongs to the peptidase C1 family.</text>
</comment>
<dbReference type="InterPro" id="IPR000668">
    <property type="entry name" value="Peptidase_C1A_C"/>
</dbReference>
<feature type="active site" evidence="5">
    <location>
        <position position="308"/>
    </location>
</feature>
<evidence type="ECO:0000256" key="3">
    <source>
        <dbReference type="ARBA" id="ARBA00022807"/>
    </source>
</evidence>
<dbReference type="InterPro" id="IPR000169">
    <property type="entry name" value="Pept_cys_AS"/>
</dbReference>
<dbReference type="SUPFAM" id="SSF54001">
    <property type="entry name" value="Cysteine proteinases"/>
    <property type="match status" value="1"/>
</dbReference>
<evidence type="ECO:0000313" key="9">
    <source>
        <dbReference type="Proteomes" id="UP001319200"/>
    </source>
</evidence>
<gene>
    <name evidence="8" type="ORF">KK083_13070</name>
</gene>
<dbReference type="PANTHER" id="PTHR10363">
    <property type="entry name" value="BLEOMYCIN HYDROLASE"/>
    <property type="match status" value="1"/>
</dbReference>
<dbReference type="GO" id="GO:0043418">
    <property type="term" value="P:homocysteine catabolic process"/>
    <property type="evidence" value="ECO:0007669"/>
    <property type="project" value="TreeGrafter"/>
</dbReference>
<keyword evidence="4 8" id="KW-0031">Aminopeptidase</keyword>
<feature type="domain" description="Peptidase C1A papain C-terminal" evidence="7">
    <location>
        <begin position="35"/>
        <end position="74"/>
    </location>
</feature>
<feature type="active site" evidence="5">
    <location>
        <position position="48"/>
    </location>
</feature>
<name>A0AAP2DMF9_9BACT</name>
<keyword evidence="6" id="KW-0732">Signal</keyword>
<keyword evidence="2 4" id="KW-0378">Hydrolase</keyword>
<dbReference type="PANTHER" id="PTHR10363:SF2">
    <property type="entry name" value="BLEOMYCIN HYDROLASE"/>
    <property type="match status" value="1"/>
</dbReference>
<evidence type="ECO:0000256" key="4">
    <source>
        <dbReference type="PIRNR" id="PIRNR005700"/>
    </source>
</evidence>
<reference evidence="8 9" key="1">
    <citation type="submission" date="2021-05" db="EMBL/GenBank/DDBJ databases">
        <title>A Polyphasic approach of four new species of the genus Ohtaekwangia: Ohtaekwangia histidinii sp. nov., Ohtaekwangia cretensis sp. nov., Ohtaekwangia indiensis sp. nov., Ohtaekwangia reichenbachii sp. nov. from diverse environment.</title>
        <authorList>
            <person name="Octaviana S."/>
        </authorList>
    </citation>
    <scope>NUCLEOTIDE SEQUENCE [LARGE SCALE GENOMIC DNA]</scope>
    <source>
        <strain evidence="8 9">PWU4</strain>
    </source>
</reference>
<comment type="caution">
    <text evidence="8">The sequence shown here is derived from an EMBL/GenBank/DDBJ whole genome shotgun (WGS) entry which is preliminary data.</text>
</comment>
<dbReference type="RefSeq" id="WP_254163687.1">
    <property type="nucleotide sequence ID" value="NZ_JAHESF010000011.1"/>
</dbReference>
<dbReference type="GO" id="GO:0005737">
    <property type="term" value="C:cytoplasm"/>
    <property type="evidence" value="ECO:0007669"/>
    <property type="project" value="TreeGrafter"/>
</dbReference>
<keyword evidence="1 4" id="KW-0645">Protease</keyword>
<dbReference type="GO" id="GO:0006508">
    <property type="term" value="P:proteolysis"/>
    <property type="evidence" value="ECO:0007669"/>
    <property type="project" value="UniProtKB-KW"/>
</dbReference>
<evidence type="ECO:0000313" key="8">
    <source>
        <dbReference type="EMBL" id="MBT1697817.1"/>
    </source>
</evidence>
<keyword evidence="9" id="KW-1185">Reference proteome</keyword>
<dbReference type="InterPro" id="IPR038765">
    <property type="entry name" value="Papain-like_cys_pep_sf"/>
</dbReference>
<dbReference type="PROSITE" id="PS00139">
    <property type="entry name" value="THIOL_PROTEASE_CYS"/>
    <property type="match status" value="1"/>
</dbReference>
<dbReference type="EMBL" id="JAHESF010000011">
    <property type="protein sequence ID" value="MBT1697817.1"/>
    <property type="molecule type" value="Genomic_DNA"/>
</dbReference>
<feature type="signal peptide" evidence="6">
    <location>
        <begin position="1"/>
        <end position="19"/>
    </location>
</feature>
<dbReference type="PIRSF" id="PIRSF005700">
    <property type="entry name" value="PepC"/>
    <property type="match status" value="1"/>
</dbReference>
<dbReference type="Proteomes" id="UP001319200">
    <property type="component" value="Unassembled WGS sequence"/>
</dbReference>
<feature type="active site" evidence="5">
    <location>
        <position position="329"/>
    </location>
</feature>
<dbReference type="GO" id="GO:0070005">
    <property type="term" value="F:cysteine-type aminopeptidase activity"/>
    <property type="evidence" value="ECO:0007669"/>
    <property type="project" value="InterPro"/>
</dbReference>
<proteinExistence type="inferred from homology"/>
<feature type="chain" id="PRO_5042878513" description="Aminopeptidase" evidence="6">
    <location>
        <begin position="20"/>
        <end position="373"/>
    </location>
</feature>
<evidence type="ECO:0000256" key="1">
    <source>
        <dbReference type="ARBA" id="ARBA00022670"/>
    </source>
</evidence>
<sequence length="373" mass="41923">MKKTFFAAILLTSAAAAFAQPPADHNTFTIVKKVDHTSVKDQAHTGTCWSFSTTSLVESQAMLAKAGVFDLSEMFTVRNIYTDKARNYILRQGKAQFSSGGLGNDVINAMARYGAVPENVYSGLLLGKKQHDHRQLDVRLKSYLDSLLKYRPVPANWMEGFQSILDDHLGKAPEKFTYNEKVYTPQTFASEVLKFKKDDYVFITSFTHHPFYAPFILEIPDNYGSESYYNIPLNDMMSLVELAIQKGYSVMWDADVSNANFKQADGFALNWNDGKKVSRPIDPDAEEGAYDQQVRQQLFETLVTQDDHLMHLVGLEKTPAGKKFFLVKNSWGEEGPFKGYINVSEAYFAINTISLVVPKAALDNTLRAKLGLK</sequence>
<dbReference type="GO" id="GO:0009636">
    <property type="term" value="P:response to toxic substance"/>
    <property type="evidence" value="ECO:0007669"/>
    <property type="project" value="TreeGrafter"/>
</dbReference>
<evidence type="ECO:0000259" key="7">
    <source>
        <dbReference type="Pfam" id="PF00112"/>
    </source>
</evidence>
<dbReference type="Pfam" id="PF03051">
    <property type="entry name" value="Peptidase_C1_2"/>
    <property type="match status" value="1"/>
</dbReference>
<evidence type="ECO:0000256" key="5">
    <source>
        <dbReference type="PIRSR" id="PIRSR005700-1"/>
    </source>
</evidence>
<dbReference type="AlphaFoldDB" id="A0AAP2DMF9"/>
<protein>
    <recommendedName>
        <fullName evidence="4">Aminopeptidase</fullName>
    </recommendedName>
</protein>
<accession>A0AAP2DMF9</accession>
<dbReference type="Gene3D" id="3.90.70.10">
    <property type="entry name" value="Cysteine proteinases"/>
    <property type="match status" value="1"/>
</dbReference>
<organism evidence="8 9">
    <name type="scientific">Chryseosolibacter histidini</name>
    <dbReference type="NCBI Taxonomy" id="2782349"/>
    <lineage>
        <taxon>Bacteria</taxon>
        <taxon>Pseudomonadati</taxon>
        <taxon>Bacteroidota</taxon>
        <taxon>Cytophagia</taxon>
        <taxon>Cytophagales</taxon>
        <taxon>Chryseotaleaceae</taxon>
        <taxon>Chryseosolibacter</taxon>
    </lineage>
</organism>
<dbReference type="Pfam" id="PF00112">
    <property type="entry name" value="Peptidase_C1"/>
    <property type="match status" value="1"/>
</dbReference>